<name>A0A1X0QID1_9MICR</name>
<dbReference type="VEuPathDB" id="MicrosporidiaDB:HERIO_33"/>
<evidence type="ECO:0000313" key="2">
    <source>
        <dbReference type="Proteomes" id="UP000192501"/>
    </source>
</evidence>
<reference evidence="1 2" key="1">
    <citation type="journal article" date="2017" name="Environ. Microbiol.">
        <title>Decay of the glycolytic pathway and adaptation to intranuclear parasitism within Enterocytozoonidae microsporidia.</title>
        <authorList>
            <person name="Wiredu Boakye D."/>
            <person name="Jaroenlak P."/>
            <person name="Prachumwat A."/>
            <person name="Williams T.A."/>
            <person name="Bateman K.S."/>
            <person name="Itsathitphaisarn O."/>
            <person name="Sritunyalucksana K."/>
            <person name="Paszkiewicz K.H."/>
            <person name="Moore K.A."/>
            <person name="Stentiford G.D."/>
            <person name="Williams B.A."/>
        </authorList>
    </citation>
    <scope>NUCLEOTIDE SEQUENCE [LARGE SCALE GENOMIC DNA]</scope>
    <source>
        <strain evidence="2">canceri</strain>
    </source>
</reference>
<gene>
    <name evidence="1" type="ORF">A0H76_895</name>
</gene>
<organism evidence="1 2">
    <name type="scientific">Hepatospora eriocheir</name>
    <dbReference type="NCBI Taxonomy" id="1081669"/>
    <lineage>
        <taxon>Eukaryota</taxon>
        <taxon>Fungi</taxon>
        <taxon>Fungi incertae sedis</taxon>
        <taxon>Microsporidia</taxon>
        <taxon>Hepatosporidae</taxon>
        <taxon>Hepatospora</taxon>
    </lineage>
</organism>
<accession>A0A1X0QID1</accession>
<dbReference type="VEuPathDB" id="MicrosporidiaDB:A0H76_895"/>
<dbReference type="AlphaFoldDB" id="A0A1X0QID1"/>
<protein>
    <submittedName>
        <fullName evidence="1">Uncharacterized protein</fullName>
    </submittedName>
</protein>
<evidence type="ECO:0000313" key="1">
    <source>
        <dbReference type="EMBL" id="ORD99424.1"/>
    </source>
</evidence>
<sequence length="61" mass="7006">MVQDKKNVALEVVTGIEANSKTKYLPSIMRIYPFIDSIIPVCLLDRLVNWIFSKIVKPKND</sequence>
<dbReference type="EMBL" id="LTAI01000199">
    <property type="protein sequence ID" value="ORD99424.1"/>
    <property type="molecule type" value="Genomic_DNA"/>
</dbReference>
<comment type="caution">
    <text evidence="1">The sequence shown here is derived from an EMBL/GenBank/DDBJ whole genome shotgun (WGS) entry which is preliminary data.</text>
</comment>
<dbReference type="Proteomes" id="UP000192501">
    <property type="component" value="Unassembled WGS sequence"/>
</dbReference>
<proteinExistence type="predicted"/>